<dbReference type="CDD" id="cd08191">
    <property type="entry name" value="Fe-ADH-like"/>
    <property type="match status" value="1"/>
</dbReference>
<dbReference type="FunFam" id="3.40.50.1970:FF:000003">
    <property type="entry name" value="Alcohol dehydrogenase, iron-containing"/>
    <property type="match status" value="1"/>
</dbReference>
<gene>
    <name evidence="7" type="ORF">GMBLW1_19330</name>
</gene>
<dbReference type="InterPro" id="IPR039697">
    <property type="entry name" value="Alcohol_dehydrogenase_Fe"/>
</dbReference>
<feature type="domain" description="Alcohol dehydrogenase iron-type/glycerol dehydrogenase GldA" evidence="5">
    <location>
        <begin position="12"/>
        <end position="178"/>
    </location>
</feature>
<dbReference type="RefSeq" id="WP_162657244.1">
    <property type="nucleotide sequence ID" value="NZ_LR593887.1"/>
</dbReference>
<dbReference type="Gene3D" id="1.20.1090.10">
    <property type="entry name" value="Dehydroquinate synthase-like - alpha domain"/>
    <property type="match status" value="1"/>
</dbReference>
<dbReference type="InterPro" id="IPR001670">
    <property type="entry name" value="ADH_Fe/GldA"/>
</dbReference>
<name>A0A6C2YKX7_9BACT</name>
<dbReference type="EMBL" id="LR593887">
    <property type="protein sequence ID" value="VTS00168.1"/>
    <property type="molecule type" value="Genomic_DNA"/>
</dbReference>
<keyword evidence="8" id="KW-1185">Reference proteome</keyword>
<dbReference type="KEGG" id="tim:GMBLW1_19330"/>
<evidence type="ECO:0000256" key="2">
    <source>
        <dbReference type="ARBA" id="ARBA00007358"/>
    </source>
</evidence>
<evidence type="ECO:0000256" key="4">
    <source>
        <dbReference type="ARBA" id="ARBA00023027"/>
    </source>
</evidence>
<dbReference type="FunCoup" id="A0A6C2YKX7">
    <property type="interactions" value="323"/>
</dbReference>
<evidence type="ECO:0000313" key="7">
    <source>
        <dbReference type="EMBL" id="VIP02027.1"/>
    </source>
</evidence>
<keyword evidence="4" id="KW-0520">NAD</keyword>
<dbReference type="SUPFAM" id="SSF56796">
    <property type="entry name" value="Dehydroquinate synthase-like"/>
    <property type="match status" value="1"/>
</dbReference>
<dbReference type="GO" id="GO:0004022">
    <property type="term" value="F:alcohol dehydrogenase (NAD+) activity"/>
    <property type="evidence" value="ECO:0007669"/>
    <property type="project" value="TreeGrafter"/>
</dbReference>
<dbReference type="InterPro" id="IPR056798">
    <property type="entry name" value="ADH_Fe_C"/>
</dbReference>
<evidence type="ECO:0000256" key="1">
    <source>
        <dbReference type="ARBA" id="ARBA00001962"/>
    </source>
</evidence>
<dbReference type="PROSITE" id="PS00913">
    <property type="entry name" value="ADH_IRON_1"/>
    <property type="match status" value="1"/>
</dbReference>
<evidence type="ECO:0000313" key="8">
    <source>
        <dbReference type="Proteomes" id="UP000464378"/>
    </source>
</evidence>
<dbReference type="AlphaFoldDB" id="A0A6C2YKX7"/>
<comment type="cofactor">
    <cofactor evidence="1">
        <name>Fe cation</name>
        <dbReference type="ChEBI" id="CHEBI:24875"/>
    </cofactor>
</comment>
<dbReference type="Proteomes" id="UP000464378">
    <property type="component" value="Chromosome"/>
</dbReference>
<dbReference type="GO" id="GO:0046872">
    <property type="term" value="F:metal ion binding"/>
    <property type="evidence" value="ECO:0007669"/>
    <property type="project" value="InterPro"/>
</dbReference>
<protein>
    <submittedName>
        <fullName evidence="7">Uncharacterized protein</fullName>
    </submittedName>
</protein>
<organism evidence="7">
    <name type="scientific">Tuwongella immobilis</name>
    <dbReference type="NCBI Taxonomy" id="692036"/>
    <lineage>
        <taxon>Bacteria</taxon>
        <taxon>Pseudomonadati</taxon>
        <taxon>Planctomycetota</taxon>
        <taxon>Planctomycetia</taxon>
        <taxon>Gemmatales</taxon>
        <taxon>Gemmataceae</taxon>
        <taxon>Tuwongella</taxon>
    </lineage>
</organism>
<accession>A0A6C2YKX7</accession>
<dbReference type="Pfam" id="PF00465">
    <property type="entry name" value="Fe-ADH"/>
    <property type="match status" value="1"/>
</dbReference>
<evidence type="ECO:0000256" key="3">
    <source>
        <dbReference type="ARBA" id="ARBA00023002"/>
    </source>
</evidence>
<proteinExistence type="inferred from homology"/>
<evidence type="ECO:0000259" key="6">
    <source>
        <dbReference type="Pfam" id="PF25137"/>
    </source>
</evidence>
<feature type="domain" description="Fe-containing alcohol dehydrogenase-like C-terminal" evidence="6">
    <location>
        <begin position="223"/>
        <end position="401"/>
    </location>
</feature>
<dbReference type="Pfam" id="PF25137">
    <property type="entry name" value="ADH_Fe_C"/>
    <property type="match status" value="1"/>
</dbReference>
<reference evidence="7" key="1">
    <citation type="submission" date="2019-04" db="EMBL/GenBank/DDBJ databases">
        <authorList>
            <consortium name="Science for Life Laboratories"/>
        </authorList>
    </citation>
    <scope>NUCLEOTIDE SEQUENCE</scope>
    <source>
        <strain evidence="7">MBLW1</strain>
    </source>
</reference>
<sequence>MRETWYFASAGHFLFGRHAIRQLGEQAQRLSAKRVFIMTDKILAKVGILEQTLEPLRQAGMTVEVFDEGEAEPSIEMVARAIAAAKSFGPDTIIGLGGGSNMDAAKYIATFLVYDRPLLDLIGDDKVPGPVLPLICIPTTAGTGSEVSQAAVCTDTARAMKVSMLSPWLRPKLALVDPLLTVTCPAQVSADSGIDALTHAIEAYTAVDNAVFPLPPGEKTVYQGKTPFGDMMAEHAIRLVGKHLRNAVRDGSNLEARDGMALAATYGGLAFSNVGVALVHAMEYPVGGATHCSHGAGNGLLLPFVMQYNLPGREREMANIAEWLGEDVSGLSLEAAAQRAIVAVEKLKADIGIPTRLRELGVQPEQLQGFAEKTFAVKRLMRVNPRFPTLDDILGIFQAAL</sequence>
<keyword evidence="3" id="KW-0560">Oxidoreductase</keyword>
<dbReference type="InterPro" id="IPR018211">
    <property type="entry name" value="ADH_Fe_CS"/>
</dbReference>
<dbReference type="Gene3D" id="3.40.50.1970">
    <property type="match status" value="1"/>
</dbReference>
<dbReference type="PANTHER" id="PTHR11496:SF102">
    <property type="entry name" value="ALCOHOL DEHYDROGENASE 4"/>
    <property type="match status" value="1"/>
</dbReference>
<comment type="similarity">
    <text evidence="2">Belongs to the iron-containing alcohol dehydrogenase family.</text>
</comment>
<dbReference type="InParanoid" id="A0A6C2YKX7"/>
<dbReference type="EMBL" id="LR586016">
    <property type="protein sequence ID" value="VIP02027.1"/>
    <property type="molecule type" value="Genomic_DNA"/>
</dbReference>
<evidence type="ECO:0000259" key="5">
    <source>
        <dbReference type="Pfam" id="PF00465"/>
    </source>
</evidence>
<dbReference type="PANTHER" id="PTHR11496">
    <property type="entry name" value="ALCOHOL DEHYDROGENASE"/>
    <property type="match status" value="1"/>
</dbReference>